<dbReference type="PANTHER" id="PTHR34187:SF1">
    <property type="entry name" value="DUF202 DOMAIN-CONTAINING PROTEIN"/>
    <property type="match status" value="1"/>
</dbReference>
<gene>
    <name evidence="8" type="ORF">HII31_13749</name>
</gene>
<protein>
    <recommendedName>
        <fullName evidence="7">DUF202 domain-containing protein</fullName>
    </recommendedName>
</protein>
<evidence type="ECO:0000256" key="1">
    <source>
        <dbReference type="ARBA" id="ARBA00004127"/>
    </source>
</evidence>
<dbReference type="GO" id="GO:0012505">
    <property type="term" value="C:endomembrane system"/>
    <property type="evidence" value="ECO:0007669"/>
    <property type="project" value="UniProtKB-SubCell"/>
</dbReference>
<feature type="compositionally biased region" description="Basic and acidic residues" evidence="5">
    <location>
        <begin position="19"/>
        <end position="31"/>
    </location>
</feature>
<feature type="transmembrane region" description="Helical" evidence="6">
    <location>
        <begin position="116"/>
        <end position="141"/>
    </location>
</feature>
<keyword evidence="4 6" id="KW-0472">Membrane</keyword>
<evidence type="ECO:0000256" key="6">
    <source>
        <dbReference type="SAM" id="Phobius"/>
    </source>
</evidence>
<evidence type="ECO:0000256" key="2">
    <source>
        <dbReference type="ARBA" id="ARBA00022692"/>
    </source>
</evidence>
<feature type="domain" description="DUF202" evidence="7">
    <location>
        <begin position="74"/>
        <end position="146"/>
    </location>
</feature>
<accession>A0A8H6R6V8</accession>
<evidence type="ECO:0000256" key="4">
    <source>
        <dbReference type="ARBA" id="ARBA00023136"/>
    </source>
</evidence>
<evidence type="ECO:0000256" key="5">
    <source>
        <dbReference type="SAM" id="MobiDB-lite"/>
    </source>
</evidence>
<organism evidence="8 9">
    <name type="scientific">Pseudocercospora fuligena</name>
    <dbReference type="NCBI Taxonomy" id="685502"/>
    <lineage>
        <taxon>Eukaryota</taxon>
        <taxon>Fungi</taxon>
        <taxon>Dikarya</taxon>
        <taxon>Ascomycota</taxon>
        <taxon>Pezizomycotina</taxon>
        <taxon>Dothideomycetes</taxon>
        <taxon>Dothideomycetidae</taxon>
        <taxon>Mycosphaerellales</taxon>
        <taxon>Mycosphaerellaceae</taxon>
        <taxon>Pseudocercospora</taxon>
    </lineage>
</organism>
<evidence type="ECO:0000259" key="7">
    <source>
        <dbReference type="Pfam" id="PF02656"/>
    </source>
</evidence>
<reference evidence="8" key="1">
    <citation type="submission" date="2020-04" db="EMBL/GenBank/DDBJ databases">
        <title>Draft genome resource of the tomato pathogen Pseudocercospora fuligena.</title>
        <authorList>
            <person name="Zaccaron A."/>
        </authorList>
    </citation>
    <scope>NUCLEOTIDE SEQUENCE</scope>
    <source>
        <strain evidence="8">PF001</strain>
    </source>
</reference>
<dbReference type="AlphaFoldDB" id="A0A8H6R6V8"/>
<evidence type="ECO:0000256" key="3">
    <source>
        <dbReference type="ARBA" id="ARBA00022989"/>
    </source>
</evidence>
<feature type="transmembrane region" description="Helical" evidence="6">
    <location>
        <begin position="162"/>
        <end position="181"/>
    </location>
</feature>
<dbReference type="OrthoDB" id="199599at2759"/>
<feature type="compositionally biased region" description="Basic residues" evidence="5">
    <location>
        <begin position="1"/>
        <end position="17"/>
    </location>
</feature>
<keyword evidence="3 6" id="KW-1133">Transmembrane helix</keyword>
<comment type="subcellular location">
    <subcellularLocation>
        <location evidence="1">Endomembrane system</location>
        <topology evidence="1">Multi-pass membrane protein</topology>
    </subcellularLocation>
</comment>
<dbReference type="Pfam" id="PF02656">
    <property type="entry name" value="DUF202"/>
    <property type="match status" value="1"/>
</dbReference>
<feature type="region of interest" description="Disordered" evidence="5">
    <location>
        <begin position="1"/>
        <end position="47"/>
    </location>
</feature>
<evidence type="ECO:0000313" key="9">
    <source>
        <dbReference type="Proteomes" id="UP000660729"/>
    </source>
</evidence>
<dbReference type="InterPro" id="IPR052053">
    <property type="entry name" value="IM_YidH-like"/>
</dbReference>
<evidence type="ECO:0000313" key="8">
    <source>
        <dbReference type="EMBL" id="KAF7184937.1"/>
    </source>
</evidence>
<dbReference type="EMBL" id="JABCIY010000347">
    <property type="protein sequence ID" value="KAF7184937.1"/>
    <property type="molecule type" value="Genomic_DNA"/>
</dbReference>
<keyword evidence="9" id="KW-1185">Reference proteome</keyword>
<comment type="caution">
    <text evidence="8">The sequence shown here is derived from an EMBL/GenBank/DDBJ whole genome shotgun (WGS) entry which is preliminary data.</text>
</comment>
<sequence>MRRHLHSRFPARAKVRNAHQNDSHHELDTLSKEPSLPTNSSTNDKRDKTAGHFSIVRQWWSLHIAPEVPEAQCRDHFALERTFLAYVRTASAFAQIGVTIAQLFKLTRESLDLSPAVWRLGHALGPTAQCFAMVIILVGAFRCSRQQGRIAHHGISKPPGNMVLLLSGLLLIFVILSLVAVRKH</sequence>
<keyword evidence="2 6" id="KW-0812">Transmembrane</keyword>
<proteinExistence type="predicted"/>
<dbReference type="PANTHER" id="PTHR34187">
    <property type="entry name" value="FGR18P"/>
    <property type="match status" value="1"/>
</dbReference>
<name>A0A8H6R6V8_9PEZI</name>
<feature type="transmembrane region" description="Helical" evidence="6">
    <location>
        <begin position="83"/>
        <end position="104"/>
    </location>
</feature>
<dbReference type="InterPro" id="IPR003807">
    <property type="entry name" value="DUF202"/>
</dbReference>
<dbReference type="Proteomes" id="UP000660729">
    <property type="component" value="Unassembled WGS sequence"/>
</dbReference>